<comment type="similarity">
    <text evidence="3">Belongs to the thiolase-like superfamily. Beta-ketoacyl-ACP synthases family.</text>
</comment>
<accession>A0ABT5U578</accession>
<dbReference type="SUPFAM" id="SSF53901">
    <property type="entry name" value="Thiolase-like"/>
    <property type="match status" value="4"/>
</dbReference>
<dbReference type="InterPro" id="IPR016039">
    <property type="entry name" value="Thiolase-like"/>
</dbReference>
<dbReference type="PANTHER" id="PTHR43775:SF51">
    <property type="entry name" value="INACTIVE PHENOLPHTHIOCEROL SYNTHESIS POLYKETIDE SYNTHASE TYPE I PKS1-RELATED"/>
    <property type="match status" value="1"/>
</dbReference>
<protein>
    <submittedName>
        <fullName evidence="5">Polyketide synthase</fullName>
    </submittedName>
</protein>
<comment type="pathway">
    <text evidence="1">Lipid metabolism; fatty acid biosynthesis.</text>
</comment>
<keyword evidence="6" id="KW-1185">Reference proteome</keyword>
<dbReference type="PROSITE" id="PS00606">
    <property type="entry name" value="KS3_1"/>
    <property type="match status" value="1"/>
</dbReference>
<evidence type="ECO:0000256" key="2">
    <source>
        <dbReference type="ARBA" id="ARBA00022679"/>
    </source>
</evidence>
<dbReference type="PROSITE" id="PS52004">
    <property type="entry name" value="KS3_2"/>
    <property type="match status" value="2"/>
</dbReference>
<reference evidence="5 6" key="1">
    <citation type="submission" date="2022-11" db="EMBL/GenBank/DDBJ databases">
        <title>Spartinivicinus poritis sp. nov., isolated from scleractinian coral Porites lutea.</title>
        <authorList>
            <person name="Zhang G."/>
            <person name="Cai L."/>
            <person name="Wei Q."/>
        </authorList>
    </citation>
    <scope>NUCLEOTIDE SEQUENCE [LARGE SCALE GENOMIC DNA]</scope>
    <source>
        <strain evidence="5 6">A2-2</strain>
    </source>
</reference>
<evidence type="ECO:0000256" key="3">
    <source>
        <dbReference type="RuleBase" id="RU003694"/>
    </source>
</evidence>
<proteinExistence type="inferred from homology"/>
<organism evidence="5 6">
    <name type="scientific">Spartinivicinus poritis</name>
    <dbReference type="NCBI Taxonomy" id="2994640"/>
    <lineage>
        <taxon>Bacteria</taxon>
        <taxon>Pseudomonadati</taxon>
        <taxon>Pseudomonadota</taxon>
        <taxon>Gammaproteobacteria</taxon>
        <taxon>Oceanospirillales</taxon>
        <taxon>Zooshikellaceae</taxon>
        <taxon>Spartinivicinus</taxon>
    </lineage>
</organism>
<dbReference type="InterPro" id="IPR018201">
    <property type="entry name" value="Ketoacyl_synth_AS"/>
</dbReference>
<dbReference type="InterPro" id="IPR014030">
    <property type="entry name" value="Ketoacyl_synth_N"/>
</dbReference>
<dbReference type="InterPro" id="IPR020841">
    <property type="entry name" value="PKS_Beta-ketoAc_synthase_dom"/>
</dbReference>
<sequence>MAEPIAIVGIAGCYGGYQSLTDWWQAVGTIDKQRSDPAIATPSVYKLPQIDFQALIKQFRIPPVYLKTLPEVLLRVLSVTEQAILQVEQGGTINRLTSDVYFAGGQPFANICNNALRVNAVEFAATLSSVEQNLFMQAVTALPANFNDKLYELSASIASQIAVQFKFQGRAMSFDGYDLGAAWALDTAINNLRTHQSELALVCAGQVYDSTLLLSLLKLAKLIDRRQLTLGEGVGALVLMRQSDAVRQQRPILALLTGMSVWQQPGKGAFNYNVRQSLQQKIIRKALAQSEQQSITKLKHALLSSTPFTWQEEYQALSAVYQPSQPHLTCTSTVGSIGHTFACAPLAAISYGVMAMQHEQWPAIDPVANSQVVQWQHEPIISVAINSIGIGGGCAHVVLAANSPKPSATVVKPHFSPVAVVGIGVNFALGDTTEQFWRNNLLGKNTLLPLSEDNLANGLVSKDGCYDVNRSYTRLASQIQLSTMQCPAGMLPHRWLALDPSQKLAIWLTQKAIQDWELSEEYLLKQPNMGVYWGTNQSNKTARDYGATYLNQEQFAFLLDKFKIPKSLQQRWQRWLVEQLGEPGRFAFDGGLASGIPLATIQQLGIVGKTVATQAACASSLAAIDIACRALQLGEIDVALAGGLELGANHYELVLCSRMQLLSPNIITPFDVSADGFSIGEGGALFVLKRLDDSIRDGDRIYGVIRSIGASNDAISMMAPSAQGQALAIDRAFNQVDLLPRDIEFIEMHGTGTTKGDVIETQAVSNSYGAVVRQNPLYLASIKSLIGHTMAAAGAAGLLRALLAVYHGTFPHTINICQQNPSLALVDNLQAIIPTEPVPWNSQQPRRAGVNSFGTGGINYHLLVEQHL</sequence>
<evidence type="ECO:0000259" key="4">
    <source>
        <dbReference type="PROSITE" id="PS52004"/>
    </source>
</evidence>
<dbReference type="InterPro" id="IPR050091">
    <property type="entry name" value="PKS_NRPS_Biosynth_Enz"/>
</dbReference>
<dbReference type="Proteomes" id="UP001528823">
    <property type="component" value="Unassembled WGS sequence"/>
</dbReference>
<comment type="caution">
    <text evidence="5">The sequence shown here is derived from an EMBL/GenBank/DDBJ whole genome shotgun (WGS) entry which is preliminary data.</text>
</comment>
<gene>
    <name evidence="5" type="ORF">ORQ98_05990</name>
</gene>
<dbReference type="EMBL" id="JAPMOU010000005">
    <property type="protein sequence ID" value="MDE1461515.1"/>
    <property type="molecule type" value="Genomic_DNA"/>
</dbReference>
<evidence type="ECO:0000313" key="5">
    <source>
        <dbReference type="EMBL" id="MDE1461515.1"/>
    </source>
</evidence>
<keyword evidence="2 3" id="KW-0808">Transferase</keyword>
<dbReference type="Gene3D" id="3.40.47.10">
    <property type="match status" value="2"/>
</dbReference>
<name>A0ABT5U578_9GAMM</name>
<dbReference type="RefSeq" id="WP_274687877.1">
    <property type="nucleotide sequence ID" value="NZ_JAPMOU010000005.1"/>
</dbReference>
<dbReference type="CDD" id="cd00833">
    <property type="entry name" value="PKS"/>
    <property type="match status" value="1"/>
</dbReference>
<dbReference type="SMART" id="SM00825">
    <property type="entry name" value="PKS_KS"/>
    <property type="match status" value="1"/>
</dbReference>
<feature type="domain" description="Ketosynthase family 3 (KS3)" evidence="4">
    <location>
        <begin position="415"/>
        <end position="866"/>
    </location>
</feature>
<dbReference type="InterPro" id="IPR014031">
    <property type="entry name" value="Ketoacyl_synth_C"/>
</dbReference>
<feature type="domain" description="Ketosynthase family 3 (KS3)" evidence="4">
    <location>
        <begin position="2"/>
        <end position="401"/>
    </location>
</feature>
<dbReference type="Pfam" id="PF00109">
    <property type="entry name" value="ketoacyl-synt"/>
    <property type="match status" value="2"/>
</dbReference>
<dbReference type="Pfam" id="PF02801">
    <property type="entry name" value="Ketoacyl-synt_C"/>
    <property type="match status" value="2"/>
</dbReference>
<dbReference type="PANTHER" id="PTHR43775">
    <property type="entry name" value="FATTY ACID SYNTHASE"/>
    <property type="match status" value="1"/>
</dbReference>
<evidence type="ECO:0000256" key="1">
    <source>
        <dbReference type="ARBA" id="ARBA00005194"/>
    </source>
</evidence>
<evidence type="ECO:0000313" key="6">
    <source>
        <dbReference type="Proteomes" id="UP001528823"/>
    </source>
</evidence>